<dbReference type="STRING" id="8153.ENSHBUP00000006381"/>
<feature type="signal peptide" evidence="2">
    <location>
        <begin position="1"/>
        <end position="21"/>
    </location>
</feature>
<sequence>MQFLLFCWSRKLHTFLQLAGSSTLPYCLTCPPSHVTRANATEVTATIAKQTFRPPNTWLDWITYTASISNMTDCVACSAACPTLFTVPVPLLFWENRPGIDCMLPLPPPVFSPCLTRVNATPVGPEKPPPPCPLLPVPQAAGTPHKRRAPLLPANGR</sequence>
<evidence type="ECO:0000313" key="4">
    <source>
        <dbReference type="Proteomes" id="UP000264840"/>
    </source>
</evidence>
<reference evidence="3" key="1">
    <citation type="submission" date="2025-08" db="UniProtKB">
        <authorList>
            <consortium name="Ensembl"/>
        </authorList>
    </citation>
    <scope>IDENTIFICATION</scope>
</reference>
<evidence type="ECO:0000256" key="2">
    <source>
        <dbReference type="SAM" id="SignalP"/>
    </source>
</evidence>
<dbReference type="GeneTree" id="ENSGT01110000267974"/>
<name>A0A3Q3BUD6_HAPBU</name>
<dbReference type="AlphaFoldDB" id="A0A3Q3BUD6"/>
<keyword evidence="4" id="KW-1185">Reference proteome</keyword>
<organism evidence="3 4">
    <name type="scientific">Haplochromis burtoni</name>
    <name type="common">Burton's mouthbrooder</name>
    <name type="synonym">Chromis burtoni</name>
    <dbReference type="NCBI Taxonomy" id="8153"/>
    <lineage>
        <taxon>Eukaryota</taxon>
        <taxon>Metazoa</taxon>
        <taxon>Chordata</taxon>
        <taxon>Craniata</taxon>
        <taxon>Vertebrata</taxon>
        <taxon>Euteleostomi</taxon>
        <taxon>Actinopterygii</taxon>
        <taxon>Neopterygii</taxon>
        <taxon>Teleostei</taxon>
        <taxon>Neoteleostei</taxon>
        <taxon>Acanthomorphata</taxon>
        <taxon>Ovalentaria</taxon>
        <taxon>Cichlomorphae</taxon>
        <taxon>Cichliformes</taxon>
        <taxon>Cichlidae</taxon>
        <taxon>African cichlids</taxon>
        <taxon>Pseudocrenilabrinae</taxon>
        <taxon>Haplochromini</taxon>
        <taxon>Haplochromis</taxon>
    </lineage>
</organism>
<proteinExistence type="predicted"/>
<dbReference type="Proteomes" id="UP000264840">
    <property type="component" value="Unplaced"/>
</dbReference>
<protein>
    <submittedName>
        <fullName evidence="3">Uncharacterized protein</fullName>
    </submittedName>
</protein>
<evidence type="ECO:0000313" key="3">
    <source>
        <dbReference type="Ensembl" id="ENSHBUP00000006381.1"/>
    </source>
</evidence>
<feature type="region of interest" description="Disordered" evidence="1">
    <location>
        <begin position="122"/>
        <end position="157"/>
    </location>
</feature>
<accession>A0A3Q3BUD6</accession>
<dbReference type="OMA" id="FRPPNTW"/>
<dbReference type="Ensembl" id="ENSHBUT00000005400.1">
    <property type="protein sequence ID" value="ENSHBUP00000006381.1"/>
    <property type="gene ID" value="ENSHBUG00000007783.1"/>
</dbReference>
<feature type="compositionally biased region" description="Pro residues" evidence="1">
    <location>
        <begin position="125"/>
        <end position="136"/>
    </location>
</feature>
<feature type="chain" id="PRO_5018530441" evidence="2">
    <location>
        <begin position="22"/>
        <end position="157"/>
    </location>
</feature>
<reference evidence="3" key="2">
    <citation type="submission" date="2025-09" db="UniProtKB">
        <authorList>
            <consortium name="Ensembl"/>
        </authorList>
    </citation>
    <scope>IDENTIFICATION</scope>
</reference>
<evidence type="ECO:0000256" key="1">
    <source>
        <dbReference type="SAM" id="MobiDB-lite"/>
    </source>
</evidence>
<keyword evidence="2" id="KW-0732">Signal</keyword>